<sequence>IMVKDLCVVIVGFGRTYAICTTDSVVTFLAAEGLVAVLAYIFDRLRFIEILH</sequence>
<keyword evidence="3" id="KW-1185">Reference proteome</keyword>
<accession>A0A392UI30</accession>
<evidence type="ECO:0000313" key="2">
    <source>
        <dbReference type="EMBL" id="MCI73273.1"/>
    </source>
</evidence>
<proteinExistence type="predicted"/>
<evidence type="ECO:0000313" key="3">
    <source>
        <dbReference type="Proteomes" id="UP000265520"/>
    </source>
</evidence>
<dbReference type="EMBL" id="LXQA010834942">
    <property type="protein sequence ID" value="MCI73273.1"/>
    <property type="molecule type" value="Genomic_DNA"/>
</dbReference>
<evidence type="ECO:0000256" key="1">
    <source>
        <dbReference type="SAM" id="Phobius"/>
    </source>
</evidence>
<comment type="caution">
    <text evidence="2">The sequence shown here is derived from an EMBL/GenBank/DDBJ whole genome shotgun (WGS) entry which is preliminary data.</text>
</comment>
<organism evidence="2 3">
    <name type="scientific">Trifolium medium</name>
    <dbReference type="NCBI Taxonomy" id="97028"/>
    <lineage>
        <taxon>Eukaryota</taxon>
        <taxon>Viridiplantae</taxon>
        <taxon>Streptophyta</taxon>
        <taxon>Embryophyta</taxon>
        <taxon>Tracheophyta</taxon>
        <taxon>Spermatophyta</taxon>
        <taxon>Magnoliopsida</taxon>
        <taxon>eudicotyledons</taxon>
        <taxon>Gunneridae</taxon>
        <taxon>Pentapetalae</taxon>
        <taxon>rosids</taxon>
        <taxon>fabids</taxon>
        <taxon>Fabales</taxon>
        <taxon>Fabaceae</taxon>
        <taxon>Papilionoideae</taxon>
        <taxon>50 kb inversion clade</taxon>
        <taxon>NPAAA clade</taxon>
        <taxon>Hologalegina</taxon>
        <taxon>IRL clade</taxon>
        <taxon>Trifolieae</taxon>
        <taxon>Trifolium</taxon>
    </lineage>
</organism>
<dbReference type="AlphaFoldDB" id="A0A392UI30"/>
<reference evidence="2 3" key="1">
    <citation type="journal article" date="2018" name="Front. Plant Sci.">
        <title>Red Clover (Trifolium pratense) and Zigzag Clover (T. medium) - A Picture of Genomic Similarities and Differences.</title>
        <authorList>
            <person name="Dluhosova J."/>
            <person name="Istvanek J."/>
            <person name="Nedelnik J."/>
            <person name="Repkova J."/>
        </authorList>
    </citation>
    <scope>NUCLEOTIDE SEQUENCE [LARGE SCALE GENOMIC DNA]</scope>
    <source>
        <strain evidence="3">cv. 10/8</strain>
        <tissue evidence="2">Leaf</tissue>
    </source>
</reference>
<feature type="non-terminal residue" evidence="2">
    <location>
        <position position="1"/>
    </location>
</feature>
<feature type="transmembrane region" description="Helical" evidence="1">
    <location>
        <begin position="28"/>
        <end position="45"/>
    </location>
</feature>
<dbReference type="Proteomes" id="UP000265520">
    <property type="component" value="Unassembled WGS sequence"/>
</dbReference>
<protein>
    <submittedName>
        <fullName evidence="2">Uncharacterized protein</fullName>
    </submittedName>
</protein>
<name>A0A392UI30_9FABA</name>
<keyword evidence="1" id="KW-0472">Membrane</keyword>
<keyword evidence="1" id="KW-0812">Transmembrane</keyword>
<keyword evidence="1" id="KW-1133">Transmembrane helix</keyword>